<keyword evidence="5" id="KW-0520">NAD</keyword>
<evidence type="ECO:0000256" key="1">
    <source>
        <dbReference type="ARBA" id="ARBA00004334"/>
    </source>
</evidence>
<dbReference type="GO" id="GO:0009535">
    <property type="term" value="C:chloroplast thylakoid membrane"/>
    <property type="evidence" value="ECO:0007669"/>
    <property type="project" value="UniProtKB-SubCell"/>
</dbReference>
<gene>
    <name evidence="10" type="ORF">H5410_050496</name>
</gene>
<comment type="caution">
    <text evidence="10">The sequence shown here is derived from an EMBL/GenBank/DDBJ whole genome shotgun (WGS) entry which is preliminary data.</text>
</comment>
<evidence type="ECO:0000313" key="10">
    <source>
        <dbReference type="EMBL" id="KAG5579869.1"/>
    </source>
</evidence>
<comment type="similarity">
    <text evidence="2">Belongs to the ATPase alpha/beta chains family.</text>
</comment>
<evidence type="ECO:0000256" key="6">
    <source>
        <dbReference type="ARBA" id="ARBA00047726"/>
    </source>
</evidence>
<dbReference type="PANTHER" id="PTHR48082:SF2">
    <property type="entry name" value="ATP SYNTHASE SUBUNIT ALPHA, MITOCHONDRIAL"/>
    <property type="match status" value="1"/>
</dbReference>
<dbReference type="Pfam" id="PF00006">
    <property type="entry name" value="ATP-synt_ab"/>
    <property type="match status" value="1"/>
</dbReference>
<evidence type="ECO:0000256" key="3">
    <source>
        <dbReference type="ARBA" id="ARBA00022640"/>
    </source>
</evidence>
<name>A0A9J5WX83_SOLCO</name>
<keyword evidence="4" id="KW-1278">Translocase</keyword>
<evidence type="ECO:0000256" key="4">
    <source>
        <dbReference type="ARBA" id="ARBA00022967"/>
    </source>
</evidence>
<keyword evidence="3" id="KW-0934">Plastid</keyword>
<evidence type="ECO:0000256" key="7">
    <source>
        <dbReference type="ARBA" id="ARBA00048026"/>
    </source>
</evidence>
<evidence type="ECO:0000256" key="5">
    <source>
        <dbReference type="ARBA" id="ARBA00023027"/>
    </source>
</evidence>
<accession>A0A9J5WX83</accession>
<dbReference type="InterPro" id="IPR001750">
    <property type="entry name" value="ND/Mrp_TM"/>
</dbReference>
<reference evidence="10 11" key="1">
    <citation type="submission" date="2020-09" db="EMBL/GenBank/DDBJ databases">
        <title>De no assembly of potato wild relative species, Solanum commersonii.</title>
        <authorList>
            <person name="Cho K."/>
        </authorList>
    </citation>
    <scope>NUCLEOTIDE SEQUENCE [LARGE SCALE GENOMIC DNA]</scope>
    <source>
        <strain evidence="10">LZ3.2</strain>
        <tissue evidence="10">Leaf</tissue>
    </source>
</reference>
<dbReference type="GO" id="GO:0005524">
    <property type="term" value="F:ATP binding"/>
    <property type="evidence" value="ECO:0007669"/>
    <property type="project" value="InterPro"/>
</dbReference>
<dbReference type="InterPro" id="IPR027417">
    <property type="entry name" value="P-loop_NTPase"/>
</dbReference>
<keyword evidence="11" id="KW-1185">Reference proteome</keyword>
<evidence type="ECO:0000259" key="8">
    <source>
        <dbReference type="Pfam" id="PF00006"/>
    </source>
</evidence>
<organism evidence="10 11">
    <name type="scientific">Solanum commersonii</name>
    <name type="common">Commerson's wild potato</name>
    <name type="synonym">Commerson's nightshade</name>
    <dbReference type="NCBI Taxonomy" id="4109"/>
    <lineage>
        <taxon>Eukaryota</taxon>
        <taxon>Viridiplantae</taxon>
        <taxon>Streptophyta</taxon>
        <taxon>Embryophyta</taxon>
        <taxon>Tracheophyta</taxon>
        <taxon>Spermatophyta</taxon>
        <taxon>Magnoliopsida</taxon>
        <taxon>eudicotyledons</taxon>
        <taxon>Gunneridae</taxon>
        <taxon>Pentapetalae</taxon>
        <taxon>asterids</taxon>
        <taxon>lamiids</taxon>
        <taxon>Solanales</taxon>
        <taxon>Solanaceae</taxon>
        <taxon>Solanoideae</taxon>
        <taxon>Solaneae</taxon>
        <taxon>Solanum</taxon>
    </lineage>
</organism>
<evidence type="ECO:0000259" key="9">
    <source>
        <dbReference type="Pfam" id="PF00361"/>
    </source>
</evidence>
<comment type="subcellular location">
    <subcellularLocation>
        <location evidence="1">Plastid</location>
        <location evidence="1">Chloroplast thylakoid membrane</location>
    </subcellularLocation>
</comment>
<sequence length="307" mass="34201">MFLDTTGRADIGGNLNPLGLEGRVRRTEIDLRLGGALAKMNPILAITFSITMFSYAGIPPLARAIEHGVRSELRVRPICESSELFLHAMMWWYTFHSNSMLSETCGKVSHHTAHQLDLSREPHVQIGLEKKVSDRNGDSYSIYFDIENQIFEVDNDHSFLSELESSFSSYQNLSYLNNGFGGPFKSCRQFSFFELIRLSDMFLAPDLREEVQQVSPTHSISQTDLWNSPSLSAPTLERAAKRSDQTGAGSLTALPAIETQAGDVSAYSPTNVMPITDGQIYLETELFYRIIRHAINLGLSVSRVGNG</sequence>
<dbReference type="Gene3D" id="3.40.50.12240">
    <property type="match status" value="1"/>
</dbReference>
<dbReference type="OrthoDB" id="1430658at2759"/>
<dbReference type="SUPFAM" id="SSF52540">
    <property type="entry name" value="P-loop containing nucleoside triphosphate hydrolases"/>
    <property type="match status" value="1"/>
</dbReference>
<dbReference type="PANTHER" id="PTHR48082">
    <property type="entry name" value="ATP SYNTHASE SUBUNIT ALPHA, MITOCHONDRIAL"/>
    <property type="match status" value="1"/>
</dbReference>
<dbReference type="GO" id="GO:0045259">
    <property type="term" value="C:proton-transporting ATP synthase complex"/>
    <property type="evidence" value="ECO:0007669"/>
    <property type="project" value="InterPro"/>
</dbReference>
<comment type="catalytic activity">
    <reaction evidence="6">
        <text>a plastoquinone + NADPH + (n+1) H(+)(in) = a plastoquinol + NADP(+) + n H(+)(out)</text>
        <dbReference type="Rhea" id="RHEA:42612"/>
        <dbReference type="Rhea" id="RHEA-COMP:9561"/>
        <dbReference type="Rhea" id="RHEA-COMP:9562"/>
        <dbReference type="ChEBI" id="CHEBI:15378"/>
        <dbReference type="ChEBI" id="CHEBI:17757"/>
        <dbReference type="ChEBI" id="CHEBI:57783"/>
        <dbReference type="ChEBI" id="CHEBI:58349"/>
        <dbReference type="ChEBI" id="CHEBI:62192"/>
    </reaction>
</comment>
<evidence type="ECO:0000256" key="2">
    <source>
        <dbReference type="ARBA" id="ARBA00008936"/>
    </source>
</evidence>
<dbReference type="AlphaFoldDB" id="A0A9J5WX83"/>
<dbReference type="InterPro" id="IPR005294">
    <property type="entry name" value="ATP_synth_F1_asu"/>
</dbReference>
<dbReference type="GO" id="GO:0043531">
    <property type="term" value="F:ADP binding"/>
    <property type="evidence" value="ECO:0007669"/>
    <property type="project" value="TreeGrafter"/>
</dbReference>
<dbReference type="InterPro" id="IPR000194">
    <property type="entry name" value="ATPase_F1/V1/A1_a/bsu_nucl-bd"/>
</dbReference>
<dbReference type="EMBL" id="JACXVP010000010">
    <property type="protein sequence ID" value="KAG5579869.1"/>
    <property type="molecule type" value="Genomic_DNA"/>
</dbReference>
<feature type="domain" description="NADH:quinone oxidoreductase/Mrp antiporter transmembrane" evidence="9">
    <location>
        <begin position="28"/>
        <end position="62"/>
    </location>
</feature>
<feature type="domain" description="ATPase F1/V1/A1 complex alpha/beta subunit nucleotide-binding" evidence="8">
    <location>
        <begin position="235"/>
        <end position="302"/>
    </location>
</feature>
<dbReference type="Pfam" id="PF00361">
    <property type="entry name" value="Proton_antipo_M"/>
    <property type="match status" value="1"/>
</dbReference>
<dbReference type="GO" id="GO:0046933">
    <property type="term" value="F:proton-transporting ATP synthase activity, rotational mechanism"/>
    <property type="evidence" value="ECO:0007669"/>
    <property type="project" value="InterPro"/>
</dbReference>
<protein>
    <submittedName>
        <fullName evidence="10">Uncharacterized protein</fullName>
    </submittedName>
</protein>
<dbReference type="Proteomes" id="UP000824120">
    <property type="component" value="Chromosome 10"/>
</dbReference>
<proteinExistence type="inferred from homology"/>
<evidence type="ECO:0000313" key="11">
    <source>
        <dbReference type="Proteomes" id="UP000824120"/>
    </source>
</evidence>
<comment type="catalytic activity">
    <reaction evidence="7">
        <text>a plastoquinone + NADH + (n+1) H(+)(in) = a plastoquinol + NAD(+) + n H(+)(out)</text>
        <dbReference type="Rhea" id="RHEA:42608"/>
        <dbReference type="Rhea" id="RHEA-COMP:9561"/>
        <dbReference type="Rhea" id="RHEA-COMP:9562"/>
        <dbReference type="ChEBI" id="CHEBI:15378"/>
        <dbReference type="ChEBI" id="CHEBI:17757"/>
        <dbReference type="ChEBI" id="CHEBI:57540"/>
        <dbReference type="ChEBI" id="CHEBI:57945"/>
        <dbReference type="ChEBI" id="CHEBI:62192"/>
    </reaction>
</comment>